<dbReference type="PANTHER" id="PTHR30267">
    <property type="entry name" value="PROTEIN KINASE PRKA"/>
    <property type="match status" value="1"/>
</dbReference>
<name>A0A0G1AHY0_9BACT</name>
<dbReference type="EMBL" id="LCCD01000016">
    <property type="protein sequence ID" value="KKS24918.1"/>
    <property type="molecule type" value="Genomic_DNA"/>
</dbReference>
<sequence length="419" mass="49300">MDVKDCNEKRLKALHNIISEGVHRVDNIEEGVKSLFIAVMNPEDQEAVLAKGSFIDRIEFIEIPYVMEVPVEAEIYRKIFGKNIDANFLPRVLDNFARVIISTRVYPESKAIQEWIKDPGKYKKYCDEKCLLLKMSIYEGIIPTWLSDEDRQNFNARRRRNIINEGDQEGKSGITGRDSIKIFSNFFSQYGTKNRLITMADLGFFFRKKIDKIYQNQIPEKFIESLLRLYNYTVLQEVKEALYYYNHDRVSRDIQHYLFAINFEQGITVKCSFTGEEIEVTEHFLKSIENFLLGAEVDENRRTAFRKETQEEYASQTLTKEIRIDNLPITSATLYQKLLKMYTWSLKEMVLEPFLDNENFRNAIKAYGTEEFKTYDKKIQNDVAFLLANLEKKFGYTERSAKEVCIYVIDHNLAKNFKK</sequence>
<proteinExistence type="predicted"/>
<dbReference type="PATRIC" id="fig|1618667.3.peg.303"/>
<dbReference type="GO" id="GO:0004672">
    <property type="term" value="F:protein kinase activity"/>
    <property type="evidence" value="ECO:0007669"/>
    <property type="project" value="TreeGrafter"/>
</dbReference>
<accession>A0A0G1AHY0</accession>
<evidence type="ECO:0000259" key="1">
    <source>
        <dbReference type="Pfam" id="PF06798"/>
    </source>
</evidence>
<protein>
    <submittedName>
        <fullName evidence="3">ATPase, AAA family</fullName>
    </submittedName>
</protein>
<comment type="caution">
    <text evidence="3">The sequence shown here is derived from an EMBL/GenBank/DDBJ whole genome shotgun (WGS) entry which is preliminary data.</text>
</comment>
<dbReference type="Pfam" id="PF06798">
    <property type="entry name" value="PrkA"/>
    <property type="match status" value="1"/>
</dbReference>
<dbReference type="PANTHER" id="PTHR30267:SF2">
    <property type="entry name" value="PROTEIN PRKA"/>
    <property type="match status" value="1"/>
</dbReference>
<dbReference type="Proteomes" id="UP000033856">
    <property type="component" value="Unassembled WGS sequence"/>
</dbReference>
<feature type="domain" description="PrkA AAA" evidence="2">
    <location>
        <begin position="53"/>
        <end position="110"/>
    </location>
</feature>
<dbReference type="InterPro" id="IPR013153">
    <property type="entry name" value="Prk_AAA"/>
</dbReference>
<organism evidence="3 4">
    <name type="scientific">Candidatus Jorgensenbacteria bacterium GW2011_GWF2_41_8</name>
    <dbReference type="NCBI Taxonomy" id="1618667"/>
    <lineage>
        <taxon>Bacteria</taxon>
        <taxon>Candidatus Joergenseniibacteriota</taxon>
    </lineage>
</organism>
<gene>
    <name evidence="3" type="ORF">UU83_C0016G0002</name>
</gene>
<dbReference type="AlphaFoldDB" id="A0A0G1AHY0"/>
<evidence type="ECO:0000313" key="3">
    <source>
        <dbReference type="EMBL" id="KKS24918.1"/>
    </source>
</evidence>
<reference evidence="3 4" key="1">
    <citation type="journal article" date="2015" name="Nature">
        <title>rRNA introns, odd ribosomes, and small enigmatic genomes across a large radiation of phyla.</title>
        <authorList>
            <person name="Brown C.T."/>
            <person name="Hug L.A."/>
            <person name="Thomas B.C."/>
            <person name="Sharon I."/>
            <person name="Castelle C.J."/>
            <person name="Singh A."/>
            <person name="Wilkins M.J."/>
            <person name="Williams K.H."/>
            <person name="Banfield J.F."/>
        </authorList>
    </citation>
    <scope>NUCLEOTIDE SEQUENCE [LARGE SCALE GENOMIC DNA]</scope>
</reference>
<dbReference type="Pfam" id="PF08298">
    <property type="entry name" value="AAA_PrkA"/>
    <property type="match status" value="1"/>
</dbReference>
<dbReference type="InterPro" id="IPR010650">
    <property type="entry name" value="PrkA_C"/>
</dbReference>
<evidence type="ECO:0000313" key="4">
    <source>
        <dbReference type="Proteomes" id="UP000033856"/>
    </source>
</evidence>
<evidence type="ECO:0000259" key="2">
    <source>
        <dbReference type="Pfam" id="PF08298"/>
    </source>
</evidence>
<feature type="domain" description="PrkA C-terminal" evidence="1">
    <location>
        <begin position="134"/>
        <end position="407"/>
    </location>
</feature>